<dbReference type="PANTHER" id="PTHR47359">
    <property type="entry name" value="PEPTIDOGLYCAN DL-ENDOPEPTIDASE CWLO"/>
    <property type="match status" value="1"/>
</dbReference>
<evidence type="ECO:0000313" key="8">
    <source>
        <dbReference type="EMBL" id="GIJ04024.1"/>
    </source>
</evidence>
<accession>A0A8J3Y9K5</accession>
<dbReference type="RefSeq" id="WP_203939284.1">
    <property type="nucleotide sequence ID" value="NZ_BAAAGJ010000002.1"/>
</dbReference>
<dbReference type="InterPro" id="IPR051794">
    <property type="entry name" value="PG_Endopeptidase_C40"/>
</dbReference>
<evidence type="ECO:0000256" key="2">
    <source>
        <dbReference type="ARBA" id="ARBA00022670"/>
    </source>
</evidence>
<proteinExistence type="inferred from homology"/>
<evidence type="ECO:0000256" key="3">
    <source>
        <dbReference type="ARBA" id="ARBA00022801"/>
    </source>
</evidence>
<name>A0A8J3Y9K5_9ACTN</name>
<dbReference type="Proteomes" id="UP000652013">
    <property type="component" value="Unassembled WGS sequence"/>
</dbReference>
<dbReference type="EMBL" id="BOOY01000026">
    <property type="protein sequence ID" value="GIJ04024.1"/>
    <property type="molecule type" value="Genomic_DNA"/>
</dbReference>
<keyword evidence="6" id="KW-0732">Signal</keyword>
<protein>
    <recommendedName>
        <fullName evidence="7">NlpC/P60 domain-containing protein</fullName>
    </recommendedName>
</protein>
<keyword evidence="3" id="KW-0378">Hydrolase</keyword>
<dbReference type="PANTHER" id="PTHR47359:SF3">
    <property type="entry name" value="NLP_P60 DOMAIN-CONTAINING PROTEIN-RELATED"/>
    <property type="match status" value="1"/>
</dbReference>
<evidence type="ECO:0000256" key="1">
    <source>
        <dbReference type="ARBA" id="ARBA00007074"/>
    </source>
</evidence>
<evidence type="ECO:0000256" key="4">
    <source>
        <dbReference type="ARBA" id="ARBA00022807"/>
    </source>
</evidence>
<evidence type="ECO:0000259" key="7">
    <source>
        <dbReference type="PROSITE" id="PS51935"/>
    </source>
</evidence>
<keyword evidence="5" id="KW-0175">Coiled coil</keyword>
<dbReference type="GO" id="GO:0006508">
    <property type="term" value="P:proteolysis"/>
    <property type="evidence" value="ECO:0007669"/>
    <property type="project" value="UniProtKB-KW"/>
</dbReference>
<dbReference type="AlphaFoldDB" id="A0A8J3Y9K5"/>
<dbReference type="Pfam" id="PF00877">
    <property type="entry name" value="NLPC_P60"/>
    <property type="match status" value="1"/>
</dbReference>
<evidence type="ECO:0000256" key="6">
    <source>
        <dbReference type="SAM" id="SignalP"/>
    </source>
</evidence>
<keyword evidence="2" id="KW-0645">Protease</keyword>
<sequence>MSKSGRVAALLLCLGLLAPAAGGAPASADPPGAAALDQRITDAARRLETVVEQYNDAGIALRETLARARTLDGTLAPLEADLDARQRTLGGLAASLYRHNLYGPDVTLLSTRNPRDFVDQLLTLHRIDTEQRRAIDAFRMARDRVDATRAALEATAAEQNRQRARLAATRAAIEQQIAALQALRRDAYGGGYRLPDVELPPPPYVPGAAGRAVAFAFAQIGKPYRWGADGPDAYDCSGLTSQAWARGGARLAHNARRQYHEMRHVSRADLRPGDLVFYYGGISHVGLYIGGGKIVHAPEFGERVRVEDADFAPVHGYGRPTG</sequence>
<keyword evidence="9" id="KW-1185">Reference proteome</keyword>
<keyword evidence="4" id="KW-0788">Thiol protease</keyword>
<dbReference type="PROSITE" id="PS51935">
    <property type="entry name" value="NLPC_P60"/>
    <property type="match status" value="1"/>
</dbReference>
<dbReference type="SUPFAM" id="SSF54001">
    <property type="entry name" value="Cysteine proteinases"/>
    <property type="match status" value="1"/>
</dbReference>
<organism evidence="8 9">
    <name type="scientific">Spirilliplanes yamanashiensis</name>
    <dbReference type="NCBI Taxonomy" id="42233"/>
    <lineage>
        <taxon>Bacteria</taxon>
        <taxon>Bacillati</taxon>
        <taxon>Actinomycetota</taxon>
        <taxon>Actinomycetes</taxon>
        <taxon>Micromonosporales</taxon>
        <taxon>Micromonosporaceae</taxon>
        <taxon>Spirilliplanes</taxon>
    </lineage>
</organism>
<dbReference type="GO" id="GO:0008234">
    <property type="term" value="F:cysteine-type peptidase activity"/>
    <property type="evidence" value="ECO:0007669"/>
    <property type="project" value="UniProtKB-KW"/>
</dbReference>
<dbReference type="InterPro" id="IPR038765">
    <property type="entry name" value="Papain-like_cys_pep_sf"/>
</dbReference>
<dbReference type="Gene3D" id="3.90.1720.10">
    <property type="entry name" value="endopeptidase domain like (from Nostoc punctiforme)"/>
    <property type="match status" value="1"/>
</dbReference>
<comment type="caution">
    <text evidence="8">The sequence shown here is derived from an EMBL/GenBank/DDBJ whole genome shotgun (WGS) entry which is preliminary data.</text>
</comment>
<reference evidence="8" key="1">
    <citation type="submission" date="2021-01" db="EMBL/GenBank/DDBJ databases">
        <title>Whole genome shotgun sequence of Spirilliplanes yamanashiensis NBRC 15828.</title>
        <authorList>
            <person name="Komaki H."/>
            <person name="Tamura T."/>
        </authorList>
    </citation>
    <scope>NUCLEOTIDE SEQUENCE</scope>
    <source>
        <strain evidence="8">NBRC 15828</strain>
    </source>
</reference>
<dbReference type="Gene3D" id="6.10.250.3150">
    <property type="match status" value="1"/>
</dbReference>
<feature type="signal peptide" evidence="6">
    <location>
        <begin position="1"/>
        <end position="23"/>
    </location>
</feature>
<evidence type="ECO:0000313" key="9">
    <source>
        <dbReference type="Proteomes" id="UP000652013"/>
    </source>
</evidence>
<feature type="domain" description="NlpC/P60" evidence="7">
    <location>
        <begin position="206"/>
        <end position="322"/>
    </location>
</feature>
<dbReference type="InterPro" id="IPR000064">
    <property type="entry name" value="NLP_P60_dom"/>
</dbReference>
<feature type="chain" id="PRO_5038977517" description="NlpC/P60 domain-containing protein" evidence="6">
    <location>
        <begin position="24"/>
        <end position="322"/>
    </location>
</feature>
<feature type="coiled-coil region" evidence="5">
    <location>
        <begin position="149"/>
        <end position="186"/>
    </location>
</feature>
<evidence type="ECO:0000256" key="5">
    <source>
        <dbReference type="SAM" id="Coils"/>
    </source>
</evidence>
<comment type="similarity">
    <text evidence="1">Belongs to the peptidase C40 family.</text>
</comment>
<gene>
    <name evidence="8" type="ORF">Sya03_33760</name>
</gene>